<feature type="binding site" evidence="9">
    <location>
        <position position="126"/>
    </location>
    <ligand>
        <name>iminosuccinate</name>
        <dbReference type="ChEBI" id="CHEBI:77875"/>
    </ligand>
</feature>
<comment type="similarity">
    <text evidence="9">Belongs to the quinolinate synthase family. Type 2 subfamily.</text>
</comment>
<comment type="cofactor">
    <cofactor evidence="9">
        <name>[4Fe-4S] cluster</name>
        <dbReference type="ChEBI" id="CHEBI:49883"/>
    </cofactor>
    <text evidence="9">Binds 1 [4Fe-4S] cluster per subunit.</text>
</comment>
<dbReference type="Proteomes" id="UP000019426">
    <property type="component" value="Chromosome M2/40_rep1"/>
</dbReference>
<dbReference type="PATRIC" id="fig|1216932.3.peg.2565"/>
<keyword evidence="5 9" id="KW-0808">Transferase</keyword>
<evidence type="ECO:0000313" key="10">
    <source>
        <dbReference type="EMBL" id="CDM69722.1"/>
    </source>
</evidence>
<reference evidence="10 11" key="1">
    <citation type="submission" date="2013-11" db="EMBL/GenBank/DDBJ databases">
        <title>Complete genome sequence of Clostridum sp. M2/40.</title>
        <authorList>
            <person name="Wibberg D."/>
            <person name="Puehler A."/>
            <person name="Schlueter A."/>
        </authorList>
    </citation>
    <scope>NUCLEOTIDE SEQUENCE [LARGE SCALE GENOMIC DNA]</scope>
    <source>
        <strain evidence="11">M2/40</strain>
    </source>
</reference>
<dbReference type="GO" id="GO:0034628">
    <property type="term" value="P:'de novo' NAD+ biosynthetic process from L-aspartate"/>
    <property type="evidence" value="ECO:0007669"/>
    <property type="project" value="TreeGrafter"/>
</dbReference>
<dbReference type="eggNOG" id="COG0379">
    <property type="taxonomic scope" value="Bacteria"/>
</dbReference>
<feature type="binding site" evidence="9">
    <location>
        <position position="169"/>
    </location>
    <ligand>
        <name>[4Fe-4S] cluster</name>
        <dbReference type="ChEBI" id="CHEBI:49883"/>
    </ligand>
</feature>
<dbReference type="GO" id="GO:0008987">
    <property type="term" value="F:quinolinate synthetase A activity"/>
    <property type="evidence" value="ECO:0007669"/>
    <property type="project" value="UniProtKB-UniRule"/>
</dbReference>
<dbReference type="HAMAP" id="MF_00568">
    <property type="entry name" value="NadA_type2"/>
    <property type="match status" value="1"/>
</dbReference>
<organism evidence="10 11">
    <name type="scientific">Clostridium bornimense</name>
    <dbReference type="NCBI Taxonomy" id="1216932"/>
    <lineage>
        <taxon>Bacteria</taxon>
        <taxon>Bacillati</taxon>
        <taxon>Bacillota</taxon>
        <taxon>Clostridia</taxon>
        <taxon>Eubacteriales</taxon>
        <taxon>Clostridiaceae</taxon>
        <taxon>Clostridium</taxon>
    </lineage>
</organism>
<name>W6S5U5_9CLOT</name>
<feature type="binding site" evidence="9">
    <location>
        <position position="257"/>
    </location>
    <ligand>
        <name>[4Fe-4S] cluster</name>
        <dbReference type="ChEBI" id="CHEBI:49883"/>
    </ligand>
</feature>
<feature type="binding site" evidence="9">
    <location>
        <begin position="195"/>
        <end position="197"/>
    </location>
    <ligand>
        <name>iminosuccinate</name>
        <dbReference type="ChEBI" id="CHEBI:77875"/>
    </ligand>
</feature>
<evidence type="ECO:0000256" key="2">
    <source>
        <dbReference type="ARBA" id="ARBA00012669"/>
    </source>
</evidence>
<evidence type="ECO:0000256" key="4">
    <source>
        <dbReference type="ARBA" id="ARBA00022642"/>
    </source>
</evidence>
<dbReference type="HOGENOM" id="CLU_047382_0_0_9"/>
<comment type="subcellular location">
    <subcellularLocation>
        <location evidence="9">Cytoplasm</location>
    </subcellularLocation>
</comment>
<feature type="binding site" evidence="9">
    <location>
        <begin position="109"/>
        <end position="111"/>
    </location>
    <ligand>
        <name>iminosuccinate</name>
        <dbReference type="ChEBI" id="CHEBI:77875"/>
    </ligand>
</feature>
<dbReference type="GO" id="GO:0051539">
    <property type="term" value="F:4 iron, 4 sulfur cluster binding"/>
    <property type="evidence" value="ECO:0007669"/>
    <property type="project" value="UniProtKB-KW"/>
</dbReference>
<keyword evidence="9" id="KW-0963">Cytoplasm</keyword>
<evidence type="ECO:0000256" key="5">
    <source>
        <dbReference type="ARBA" id="ARBA00022679"/>
    </source>
</evidence>
<gene>
    <name evidence="9 10" type="primary">nadA</name>
    <name evidence="10" type="ORF">CM240_2598</name>
</gene>
<dbReference type="InterPro" id="IPR036094">
    <property type="entry name" value="NadA_sf"/>
</dbReference>
<keyword evidence="3 9" id="KW-0004">4Fe-4S</keyword>
<dbReference type="GO" id="GO:0046872">
    <property type="term" value="F:metal ion binding"/>
    <property type="evidence" value="ECO:0007669"/>
    <property type="project" value="UniProtKB-KW"/>
</dbReference>
<dbReference type="UniPathway" id="UPA00253">
    <property type="reaction ID" value="UER00327"/>
</dbReference>
<comment type="pathway">
    <text evidence="1 9">Cofactor biosynthesis; NAD(+) biosynthesis; quinolinate from iminoaspartate: step 1/1.</text>
</comment>
<dbReference type="SUPFAM" id="SSF142754">
    <property type="entry name" value="NadA-like"/>
    <property type="match status" value="1"/>
</dbReference>
<dbReference type="PANTHER" id="PTHR30573:SF0">
    <property type="entry name" value="QUINOLINATE SYNTHASE, CHLOROPLASTIC"/>
    <property type="match status" value="1"/>
</dbReference>
<sequence>MNLIKEINRLKKEQGALILAHYYQRPEIQDIADYVGDSYYLSKIAKDSPNNLIIFCGVKFMAESAKILSPNKKVLLPALDAGCPMADMANVDKLLEMKRQYPDHTVVTYINSSTEVKALSDVIVTSSNAEKIISNLDSDKILFLPDKNLGRHIANKFPNKEFVLWPGFCITHKKVQPEWISSSKEKLDDVVVLAHPECEENVLELADFIGSTGEIINYATNSDKKNFLIVTEEGVIHPLKLKNPNKNFYVPGTTMTCINMKKTRLEDVYDALSKGTYEIIIDEDIREKAAKALNKMHELAK</sequence>
<dbReference type="Gene3D" id="3.40.50.10800">
    <property type="entry name" value="NadA-like"/>
    <property type="match status" value="3"/>
</dbReference>
<feature type="binding site" evidence="9">
    <location>
        <position position="38"/>
    </location>
    <ligand>
        <name>iminosuccinate</name>
        <dbReference type="ChEBI" id="CHEBI:77875"/>
    </ligand>
</feature>
<dbReference type="AlphaFoldDB" id="W6S5U5"/>
<evidence type="ECO:0000256" key="8">
    <source>
        <dbReference type="ARBA" id="ARBA00023014"/>
    </source>
</evidence>
<keyword evidence="11" id="KW-1185">Reference proteome</keyword>
<dbReference type="NCBIfam" id="TIGR00550">
    <property type="entry name" value="nadA"/>
    <property type="match status" value="1"/>
</dbReference>
<dbReference type="Pfam" id="PF02445">
    <property type="entry name" value="NadA"/>
    <property type="match status" value="1"/>
</dbReference>
<keyword evidence="7 9" id="KW-0408">Iron</keyword>
<protein>
    <recommendedName>
        <fullName evidence="2 9">Quinolinate synthase</fullName>
        <ecNumber evidence="2 9">2.5.1.72</ecNumber>
    </recommendedName>
</protein>
<comment type="catalytic activity">
    <reaction evidence="9">
        <text>iminosuccinate + dihydroxyacetone phosphate = quinolinate + phosphate + 2 H2O + H(+)</text>
        <dbReference type="Rhea" id="RHEA:25888"/>
        <dbReference type="ChEBI" id="CHEBI:15377"/>
        <dbReference type="ChEBI" id="CHEBI:15378"/>
        <dbReference type="ChEBI" id="CHEBI:29959"/>
        <dbReference type="ChEBI" id="CHEBI:43474"/>
        <dbReference type="ChEBI" id="CHEBI:57642"/>
        <dbReference type="ChEBI" id="CHEBI:77875"/>
        <dbReference type="EC" id="2.5.1.72"/>
    </reaction>
</comment>
<evidence type="ECO:0000256" key="9">
    <source>
        <dbReference type="HAMAP-Rule" id="MF_00568"/>
    </source>
</evidence>
<keyword evidence="6 9" id="KW-0479">Metal-binding</keyword>
<dbReference type="NCBIfam" id="NF006878">
    <property type="entry name" value="PRK09375.1-2"/>
    <property type="match status" value="1"/>
</dbReference>
<evidence type="ECO:0000256" key="1">
    <source>
        <dbReference type="ARBA" id="ARBA00005065"/>
    </source>
</evidence>
<keyword evidence="8 9" id="KW-0411">Iron-sulfur</keyword>
<dbReference type="KEGG" id="clt:CM240_2598"/>
<feature type="binding site" evidence="9">
    <location>
        <position position="21"/>
    </location>
    <ligand>
        <name>iminosuccinate</name>
        <dbReference type="ChEBI" id="CHEBI:77875"/>
    </ligand>
</feature>
<dbReference type="STRING" id="1216932.CM240_2598"/>
<dbReference type="PANTHER" id="PTHR30573">
    <property type="entry name" value="QUINOLINATE SYNTHETASE A"/>
    <property type="match status" value="1"/>
</dbReference>
<evidence type="ECO:0000256" key="3">
    <source>
        <dbReference type="ARBA" id="ARBA00022485"/>
    </source>
</evidence>
<dbReference type="InterPro" id="IPR023066">
    <property type="entry name" value="Quinolinate_synth_type2"/>
</dbReference>
<feature type="binding site" evidence="9">
    <location>
        <position position="212"/>
    </location>
    <ligand>
        <name>iminosuccinate</name>
        <dbReference type="ChEBI" id="CHEBI:77875"/>
    </ligand>
</feature>
<comment type="function">
    <text evidence="9">Catalyzes the condensation of iminoaspartate with dihydroxyacetone phosphate to form quinolinate.</text>
</comment>
<dbReference type="OrthoDB" id="9801204at2"/>
<evidence type="ECO:0000256" key="6">
    <source>
        <dbReference type="ARBA" id="ARBA00022723"/>
    </source>
</evidence>
<proteinExistence type="inferred from homology"/>
<evidence type="ECO:0000313" key="11">
    <source>
        <dbReference type="Proteomes" id="UP000019426"/>
    </source>
</evidence>
<dbReference type="GO" id="GO:0005829">
    <property type="term" value="C:cytosol"/>
    <property type="evidence" value="ECO:0007669"/>
    <property type="project" value="TreeGrafter"/>
</dbReference>
<keyword evidence="4 9" id="KW-0662">Pyridine nucleotide biosynthesis</keyword>
<dbReference type="InterPro" id="IPR003473">
    <property type="entry name" value="NadA"/>
</dbReference>
<dbReference type="EC" id="2.5.1.72" evidence="2 9"/>
<dbReference type="EMBL" id="HG917868">
    <property type="protein sequence ID" value="CDM69722.1"/>
    <property type="molecule type" value="Genomic_DNA"/>
</dbReference>
<evidence type="ECO:0000256" key="7">
    <source>
        <dbReference type="ARBA" id="ARBA00023004"/>
    </source>
</evidence>
<accession>W6S5U5</accession>
<dbReference type="RefSeq" id="WP_044039510.1">
    <property type="nucleotide sequence ID" value="NZ_HG917868.1"/>
</dbReference>
<feature type="binding site" evidence="9">
    <location>
        <position position="83"/>
    </location>
    <ligand>
        <name>[4Fe-4S] cluster</name>
        <dbReference type="ChEBI" id="CHEBI:49883"/>
    </ligand>
</feature>